<comment type="caution">
    <text evidence="2">The sequence shown here is derived from an EMBL/GenBank/DDBJ whole genome shotgun (WGS) entry which is preliminary data.</text>
</comment>
<evidence type="ECO:0000313" key="3">
    <source>
        <dbReference type="Proteomes" id="UP000254545"/>
    </source>
</evidence>
<dbReference type="AlphaFoldDB" id="A0A7H4MEY7"/>
<dbReference type="Proteomes" id="UP000254545">
    <property type="component" value="Unassembled WGS sequence"/>
</dbReference>
<sequence length="97" mass="10590">MIITNNERWEIACSGSEPAVSEHRGSRVGPAGDGKPGDIYSIDRLPGIGYSFQMGEQDGINFDPLFTAWPSAPVFSGQRAFQAENKKPTILFLADCR</sequence>
<organism evidence="2 3">
    <name type="scientific">Klebsiella variicola</name>
    <dbReference type="NCBI Taxonomy" id="244366"/>
    <lineage>
        <taxon>Bacteria</taxon>
        <taxon>Pseudomonadati</taxon>
        <taxon>Pseudomonadota</taxon>
        <taxon>Gammaproteobacteria</taxon>
        <taxon>Enterobacterales</taxon>
        <taxon>Enterobacteriaceae</taxon>
        <taxon>Klebsiella/Raoultella group</taxon>
        <taxon>Klebsiella</taxon>
        <taxon>Klebsiella pneumoniae complex</taxon>
    </lineage>
</organism>
<proteinExistence type="predicted"/>
<name>A0A7H4MEY7_KLEVA</name>
<protein>
    <submittedName>
        <fullName evidence="2">Fimbrial subunit</fullName>
    </submittedName>
</protein>
<evidence type="ECO:0000313" key="2">
    <source>
        <dbReference type="EMBL" id="STS88887.1"/>
    </source>
</evidence>
<evidence type="ECO:0000256" key="1">
    <source>
        <dbReference type="SAM" id="MobiDB-lite"/>
    </source>
</evidence>
<dbReference type="EMBL" id="UGKR01000003">
    <property type="protein sequence ID" value="STS88887.1"/>
    <property type="molecule type" value="Genomic_DNA"/>
</dbReference>
<feature type="region of interest" description="Disordered" evidence="1">
    <location>
        <begin position="14"/>
        <end position="36"/>
    </location>
</feature>
<reference evidence="2 3" key="1">
    <citation type="submission" date="2018-06" db="EMBL/GenBank/DDBJ databases">
        <authorList>
            <consortium name="Pathogen Informatics"/>
            <person name="Doyle S."/>
        </authorList>
    </citation>
    <scope>NUCLEOTIDE SEQUENCE [LARGE SCALE GENOMIC DNA]</scope>
    <source>
        <strain evidence="2 3">NCTC9177</strain>
    </source>
</reference>
<accession>A0A7H4MEY7</accession>
<gene>
    <name evidence="2" type="ORF">NCTC9177_02748</name>
</gene>